<dbReference type="AlphaFoldDB" id="G4TYY5"/>
<keyword evidence="3" id="KW-1185">Reference proteome</keyword>
<name>G4TYY5_SERID</name>
<evidence type="ECO:0000313" key="2">
    <source>
        <dbReference type="EMBL" id="CCA76528.1"/>
    </source>
</evidence>
<dbReference type="HOGENOM" id="CLU_139903_0_0_1"/>
<protein>
    <submittedName>
        <fullName evidence="2">Uncharacterized protein</fullName>
    </submittedName>
</protein>
<evidence type="ECO:0000313" key="3">
    <source>
        <dbReference type="Proteomes" id="UP000007148"/>
    </source>
</evidence>
<dbReference type="InParanoid" id="G4TYY5"/>
<dbReference type="Proteomes" id="UP000007148">
    <property type="component" value="Unassembled WGS sequence"/>
</dbReference>
<dbReference type="EMBL" id="CAFZ01000809">
    <property type="protein sequence ID" value="CCA76528.1"/>
    <property type="molecule type" value="Genomic_DNA"/>
</dbReference>
<organism evidence="2 3">
    <name type="scientific">Serendipita indica (strain DSM 11827)</name>
    <name type="common">Root endophyte fungus</name>
    <name type="synonym">Piriformospora indica</name>
    <dbReference type="NCBI Taxonomy" id="1109443"/>
    <lineage>
        <taxon>Eukaryota</taxon>
        <taxon>Fungi</taxon>
        <taxon>Dikarya</taxon>
        <taxon>Basidiomycota</taxon>
        <taxon>Agaricomycotina</taxon>
        <taxon>Agaricomycetes</taxon>
        <taxon>Sebacinales</taxon>
        <taxon>Serendipitaceae</taxon>
        <taxon>Serendipita</taxon>
    </lineage>
</organism>
<dbReference type="Gene3D" id="2.80.10.50">
    <property type="match status" value="1"/>
</dbReference>
<accession>G4TYY5</accession>
<evidence type="ECO:0000256" key="1">
    <source>
        <dbReference type="SAM" id="MobiDB-lite"/>
    </source>
</evidence>
<gene>
    <name evidence="2" type="ORF">PIIN_10521</name>
</gene>
<feature type="compositionally biased region" description="Basic and acidic residues" evidence="1">
    <location>
        <begin position="118"/>
        <end position="132"/>
    </location>
</feature>
<comment type="caution">
    <text evidence="2">The sequence shown here is derived from an EMBL/GenBank/DDBJ whole genome shotgun (WGS) entry which is preliminary data.</text>
</comment>
<proteinExistence type="predicted"/>
<reference evidence="2 3" key="1">
    <citation type="journal article" date="2011" name="PLoS Pathog.">
        <title>Endophytic Life Strategies Decoded by Genome and Transcriptome Analyses of the Mutualistic Root Symbiont Piriformospora indica.</title>
        <authorList>
            <person name="Zuccaro A."/>
            <person name="Lahrmann U."/>
            <person name="Guldener U."/>
            <person name="Langen G."/>
            <person name="Pfiffi S."/>
            <person name="Biedenkopf D."/>
            <person name="Wong P."/>
            <person name="Samans B."/>
            <person name="Grimm C."/>
            <person name="Basiewicz M."/>
            <person name="Murat C."/>
            <person name="Martin F."/>
            <person name="Kogel K.H."/>
        </authorList>
    </citation>
    <scope>NUCLEOTIDE SEQUENCE [LARGE SCALE GENOMIC DNA]</scope>
    <source>
        <strain evidence="2 3">DSM 11827</strain>
    </source>
</reference>
<feature type="region of interest" description="Disordered" evidence="1">
    <location>
        <begin position="118"/>
        <end position="141"/>
    </location>
</feature>
<dbReference type="OrthoDB" id="3132457at2759"/>
<sequence length="159" mass="17581">MALVPIINSGKYRIKNVKYGPIRDDEGALGAKGNSKSEELVWNVSLNSDKSYTLTPVDPAISAGPGGAISEVSKRFYVSIEDAAVSSKWHLQPVLIGSDTRILYAIYEPDMKGHWELSSSDKKEPVKLNRDPTDDENQPVPSHFTPEALWIFEHVIGDE</sequence>